<accession>A0AAD3XXZ3</accession>
<comment type="caution">
    <text evidence="1">The sequence shown here is derived from an EMBL/GenBank/DDBJ whole genome shotgun (WGS) entry which is preliminary data.</text>
</comment>
<sequence length="124" mass="13379">MENVAVEITCGSGLFLFQCLNMVQFQIVAIKSNTDIVLSSNLLLSLSMETQVLFVAVYGVAVSDCAVNCSNGRSTRWPVTVEMSVNAFYDILFLATKGANWSKELILSSNSLNSVSSLGLPALF</sequence>
<dbReference type="Proteomes" id="UP001279734">
    <property type="component" value="Unassembled WGS sequence"/>
</dbReference>
<keyword evidence="2" id="KW-1185">Reference proteome</keyword>
<evidence type="ECO:0000313" key="1">
    <source>
        <dbReference type="EMBL" id="GMH20176.1"/>
    </source>
</evidence>
<name>A0AAD3XXZ3_NEPGR</name>
<evidence type="ECO:0000313" key="2">
    <source>
        <dbReference type="Proteomes" id="UP001279734"/>
    </source>
</evidence>
<dbReference type="EMBL" id="BSYO01000021">
    <property type="protein sequence ID" value="GMH20176.1"/>
    <property type="molecule type" value="Genomic_DNA"/>
</dbReference>
<proteinExistence type="predicted"/>
<reference evidence="1" key="1">
    <citation type="submission" date="2023-05" db="EMBL/GenBank/DDBJ databases">
        <title>Nepenthes gracilis genome sequencing.</title>
        <authorList>
            <person name="Fukushima K."/>
        </authorList>
    </citation>
    <scope>NUCLEOTIDE SEQUENCE</scope>
    <source>
        <strain evidence="1">SING2019-196</strain>
    </source>
</reference>
<organism evidence="1 2">
    <name type="scientific">Nepenthes gracilis</name>
    <name type="common">Slender pitcher plant</name>
    <dbReference type="NCBI Taxonomy" id="150966"/>
    <lineage>
        <taxon>Eukaryota</taxon>
        <taxon>Viridiplantae</taxon>
        <taxon>Streptophyta</taxon>
        <taxon>Embryophyta</taxon>
        <taxon>Tracheophyta</taxon>
        <taxon>Spermatophyta</taxon>
        <taxon>Magnoliopsida</taxon>
        <taxon>eudicotyledons</taxon>
        <taxon>Gunneridae</taxon>
        <taxon>Pentapetalae</taxon>
        <taxon>Caryophyllales</taxon>
        <taxon>Nepenthaceae</taxon>
        <taxon>Nepenthes</taxon>
    </lineage>
</organism>
<dbReference type="AlphaFoldDB" id="A0AAD3XXZ3"/>
<protein>
    <submittedName>
        <fullName evidence="1">Uncharacterized protein</fullName>
    </submittedName>
</protein>
<gene>
    <name evidence="1" type="ORF">Nepgr_022017</name>
</gene>